<sequence length="55" mass="5136">MEAVGCGVGSAVGCGAGAGVGCGVDAGSGSGFDSEVGPFSGTAADWEVDCDSYKE</sequence>
<dbReference type="EMBL" id="LAYJ01000053">
    <property type="protein sequence ID" value="KKI51890.1"/>
    <property type="molecule type" value="Genomic_DNA"/>
</dbReference>
<protein>
    <submittedName>
        <fullName evidence="1">Uncharacterized protein</fullName>
    </submittedName>
</protein>
<evidence type="ECO:0000313" key="1">
    <source>
        <dbReference type="EMBL" id="KKI51890.1"/>
    </source>
</evidence>
<gene>
    <name evidence="1" type="ORF">CHK_0573</name>
</gene>
<name>A0A0M2NNU7_9FIRM</name>
<proteinExistence type="predicted"/>
<reference evidence="1 2" key="1">
    <citation type="submission" date="2015-04" db="EMBL/GenBank/DDBJ databases">
        <title>Draft genome sequence of bacteremic isolate Catabacter hongkongensis type strain HKU16T.</title>
        <authorList>
            <person name="Lau S.K."/>
            <person name="Teng J.L."/>
            <person name="Huang Y."/>
            <person name="Curreem S.O."/>
            <person name="Tsui S.K."/>
            <person name="Woo P.C."/>
        </authorList>
    </citation>
    <scope>NUCLEOTIDE SEQUENCE [LARGE SCALE GENOMIC DNA]</scope>
    <source>
        <strain evidence="1 2">HKU16</strain>
    </source>
</reference>
<evidence type="ECO:0000313" key="2">
    <source>
        <dbReference type="Proteomes" id="UP000034076"/>
    </source>
</evidence>
<comment type="caution">
    <text evidence="1">The sequence shown here is derived from an EMBL/GenBank/DDBJ whole genome shotgun (WGS) entry which is preliminary data.</text>
</comment>
<accession>A0A0M2NNU7</accession>
<dbReference type="STRING" id="270498.CHK_0573"/>
<organism evidence="1 2">
    <name type="scientific">Christensenella hongkongensis</name>
    <dbReference type="NCBI Taxonomy" id="270498"/>
    <lineage>
        <taxon>Bacteria</taxon>
        <taxon>Bacillati</taxon>
        <taxon>Bacillota</taxon>
        <taxon>Clostridia</taxon>
        <taxon>Christensenellales</taxon>
        <taxon>Christensenellaceae</taxon>
        <taxon>Christensenella</taxon>
    </lineage>
</organism>
<keyword evidence="2" id="KW-1185">Reference proteome</keyword>
<dbReference type="Proteomes" id="UP000034076">
    <property type="component" value="Unassembled WGS sequence"/>
</dbReference>
<dbReference type="AlphaFoldDB" id="A0A0M2NNU7"/>